<feature type="chain" id="PRO_5019356632" description="BNR repeat-containing family member" evidence="1">
    <location>
        <begin position="23"/>
        <end position="624"/>
    </location>
</feature>
<gene>
    <name evidence="2" type="ORF">DWZ95_14530</name>
</gene>
<name>A0A415N6X3_9BACE</name>
<keyword evidence="1" id="KW-0732">Signal</keyword>
<dbReference type="Pfam" id="PF15892">
    <property type="entry name" value="BNR_4"/>
    <property type="match status" value="1"/>
</dbReference>
<dbReference type="GO" id="GO:0004553">
    <property type="term" value="F:hydrolase activity, hydrolyzing O-glycosyl compounds"/>
    <property type="evidence" value="ECO:0007669"/>
    <property type="project" value="UniProtKB-ARBA"/>
</dbReference>
<sequence>MKNHLLLLLFLFIGLPNWYCSAHVQGAGDTFEGYEVTSEGAWCWFADPRALHYESKNGSINKTYIGYIDVHGNIKAMQIDRKTNRKEEVLIRSWFQPDDHNNPTFLVLPDERVMVFYSRHTDEPCFYYRVSREPGDITTLGEEKIIKTKNNTTYPSPFILSDDPKHIYLCWRGINWHPTIGRLLIPDAAGDTNFDWGPYQIVQSTGARPYAKYTSNGKDKICMAYTTGHPDNEYPNDVYFNEIDINSLKLKDVKGKVLATIQDGPHHVNKQPEYIAAYPNAVVERSNYRNWIWEVALDSLERPAIAMTRISADKKKHNYYYMKWTGKEWEKTFLAHAGGHFHQTPDTERCYSGGMTIDKKHDGQVYASVPVEGKNGMVYEIMKYIVRTDGTVDKEAVTCNSQKNNSRPYFISSAEEDSLCLTWMYGDYYDWIVSAKRPQGYCTAIHCIIPLPEEDADMAKGTVKQGKLKNTGRMKLPGKLLDEFTILLALENQDTTFKGAEWIFGNFSYGIDRRTLKPFLMIDNSLYGSSNVLGNSDAWKQYERTTNGKWLKPEMPGISHLCITYSNGILKTYINGLLDQSVPAENVTINEIKSNCPKGISIRYRLYDRLLLQDEIKQINKKQN</sequence>
<accession>A0A415N6X3</accession>
<proteinExistence type="predicted"/>
<protein>
    <recommendedName>
        <fullName evidence="4">BNR repeat-containing family member</fullName>
    </recommendedName>
</protein>
<dbReference type="SUPFAM" id="SSF49899">
    <property type="entry name" value="Concanavalin A-like lectins/glucanases"/>
    <property type="match status" value="1"/>
</dbReference>
<dbReference type="Proteomes" id="UP000285013">
    <property type="component" value="Unassembled WGS sequence"/>
</dbReference>
<dbReference type="AlphaFoldDB" id="A0A415N6X3"/>
<comment type="caution">
    <text evidence="2">The sequence shown here is derived from an EMBL/GenBank/DDBJ whole genome shotgun (WGS) entry which is preliminary data.</text>
</comment>
<reference evidence="2 3" key="1">
    <citation type="submission" date="2018-08" db="EMBL/GenBank/DDBJ databases">
        <title>A genome reference for cultivated species of the human gut microbiota.</title>
        <authorList>
            <person name="Zou Y."/>
            <person name="Xue W."/>
            <person name="Luo G."/>
        </authorList>
    </citation>
    <scope>NUCLEOTIDE SEQUENCE [LARGE SCALE GENOMIC DNA]</scope>
    <source>
        <strain evidence="2 3">AF36-16BH</strain>
    </source>
</reference>
<dbReference type="EMBL" id="QRPE01000018">
    <property type="protein sequence ID" value="RHL91287.1"/>
    <property type="molecule type" value="Genomic_DNA"/>
</dbReference>
<feature type="signal peptide" evidence="1">
    <location>
        <begin position="1"/>
        <end position="22"/>
    </location>
</feature>
<evidence type="ECO:0000313" key="2">
    <source>
        <dbReference type="EMBL" id="RHL91287.1"/>
    </source>
</evidence>
<evidence type="ECO:0008006" key="4">
    <source>
        <dbReference type="Google" id="ProtNLM"/>
    </source>
</evidence>
<dbReference type="RefSeq" id="WP_118423282.1">
    <property type="nucleotide sequence ID" value="NZ_QRPE01000018.1"/>
</dbReference>
<organism evidence="2 3">
    <name type="scientific">Bacteroides intestinalis</name>
    <dbReference type="NCBI Taxonomy" id="329854"/>
    <lineage>
        <taxon>Bacteria</taxon>
        <taxon>Pseudomonadati</taxon>
        <taxon>Bacteroidota</taxon>
        <taxon>Bacteroidia</taxon>
        <taxon>Bacteroidales</taxon>
        <taxon>Bacteroidaceae</taxon>
        <taxon>Bacteroides</taxon>
    </lineage>
</organism>
<dbReference type="InterPro" id="IPR013320">
    <property type="entry name" value="ConA-like_dom_sf"/>
</dbReference>
<evidence type="ECO:0000256" key="1">
    <source>
        <dbReference type="SAM" id="SignalP"/>
    </source>
</evidence>
<dbReference type="GO" id="GO:0005975">
    <property type="term" value="P:carbohydrate metabolic process"/>
    <property type="evidence" value="ECO:0007669"/>
    <property type="project" value="UniProtKB-ARBA"/>
</dbReference>
<evidence type="ECO:0000313" key="3">
    <source>
        <dbReference type="Proteomes" id="UP000285013"/>
    </source>
</evidence>